<evidence type="ECO:0000313" key="3">
    <source>
        <dbReference type="Proteomes" id="UP000695562"/>
    </source>
</evidence>
<keyword evidence="3" id="KW-1185">Reference proteome</keyword>
<evidence type="ECO:0000313" key="2">
    <source>
        <dbReference type="EMBL" id="KAF2077402.1"/>
    </source>
</evidence>
<protein>
    <submittedName>
        <fullName evidence="2">Uncharacterized protein</fullName>
    </submittedName>
</protein>
<comment type="caution">
    <text evidence="2">The sequence shown here is derived from an EMBL/GenBank/DDBJ whole genome shotgun (WGS) entry which is preliminary data.</text>
</comment>
<reference evidence="2" key="1">
    <citation type="submission" date="2020-01" db="EMBL/GenBank/DDBJ databases">
        <title>Development of genomics and gene disruption for Polysphondylium violaceum indicates a role for the polyketide synthase stlB in stalk morphogenesis.</title>
        <authorList>
            <person name="Narita B."/>
            <person name="Kawabe Y."/>
            <person name="Kin K."/>
            <person name="Saito T."/>
            <person name="Gibbs R."/>
            <person name="Kuspa A."/>
            <person name="Muzny D."/>
            <person name="Queller D."/>
            <person name="Richards S."/>
            <person name="Strassman J."/>
            <person name="Sucgang R."/>
            <person name="Worley K."/>
            <person name="Schaap P."/>
        </authorList>
    </citation>
    <scope>NUCLEOTIDE SEQUENCE</scope>
    <source>
        <strain evidence="2">QSvi11</strain>
    </source>
</reference>
<feature type="chain" id="PRO_5035309091" evidence="1">
    <location>
        <begin position="24"/>
        <end position="313"/>
    </location>
</feature>
<name>A0A8J4V827_9MYCE</name>
<organism evidence="2 3">
    <name type="scientific">Polysphondylium violaceum</name>
    <dbReference type="NCBI Taxonomy" id="133409"/>
    <lineage>
        <taxon>Eukaryota</taxon>
        <taxon>Amoebozoa</taxon>
        <taxon>Evosea</taxon>
        <taxon>Eumycetozoa</taxon>
        <taxon>Dictyostelia</taxon>
        <taxon>Dictyosteliales</taxon>
        <taxon>Dictyosteliaceae</taxon>
        <taxon>Polysphondylium</taxon>
    </lineage>
</organism>
<feature type="signal peptide" evidence="1">
    <location>
        <begin position="1"/>
        <end position="23"/>
    </location>
</feature>
<sequence length="313" mass="35095">MNIKLILYVLFFVTLANFNPCNGQSIYALSQKSLTTMNWGFNYKTEVPLDIPFYNIHQISSISNSGFLNVITSNSSYEISLTQIDSATGTSQTIYSVPLDIDADQFTAVYYEPHLNYVNALYWVTVHNGQLQNTLQLVKIDFNNNQVQNLTTLPLGQGSFAGCYDQSINSYILVQFEGSLQLNISVYDTEDTSVPVTSNIVISPFVSNTDYVVLAAEGFVYLYATIGSSVYVYSINGSPVKAITFLYAINPNFQDPIYNIRVAYNDATSYIYLEVLSSSQSSMYQFELANMRLVEVFAQTPIVLNSLYDIFVQ</sequence>
<keyword evidence="1" id="KW-0732">Signal</keyword>
<proteinExistence type="predicted"/>
<gene>
    <name evidence="2" type="ORF">CYY_001330</name>
</gene>
<dbReference type="SUPFAM" id="SSF101898">
    <property type="entry name" value="NHL repeat"/>
    <property type="match status" value="1"/>
</dbReference>
<dbReference type="AlphaFoldDB" id="A0A8J4V827"/>
<dbReference type="EMBL" id="AJWJ01000030">
    <property type="protein sequence ID" value="KAF2077402.1"/>
    <property type="molecule type" value="Genomic_DNA"/>
</dbReference>
<dbReference type="Proteomes" id="UP000695562">
    <property type="component" value="Unassembled WGS sequence"/>
</dbReference>
<evidence type="ECO:0000256" key="1">
    <source>
        <dbReference type="SAM" id="SignalP"/>
    </source>
</evidence>
<accession>A0A8J4V827</accession>